<dbReference type="InterPro" id="IPR011044">
    <property type="entry name" value="Quino_amine_DH_bsu"/>
</dbReference>
<dbReference type="PANTHER" id="PTHR47197">
    <property type="entry name" value="PROTEIN NIRF"/>
    <property type="match status" value="1"/>
</dbReference>
<dbReference type="OrthoDB" id="145213at2"/>
<name>A0A095VCQ5_9GAMM</name>
<evidence type="ECO:0008006" key="3">
    <source>
        <dbReference type="Google" id="ProtNLM"/>
    </source>
</evidence>
<reference evidence="1" key="1">
    <citation type="submission" date="2014-12" db="EMBL/GenBank/DDBJ databases">
        <title>The draft genome of the Tatumella morbirosei type strain, LMG23360T isolated from pineapple rot.</title>
        <authorList>
            <person name="Smits T.H."/>
            <person name="Palmer M."/>
            <person name="Venter S.N."/>
            <person name="Duffy B."/>
            <person name="Steenkamp E.T."/>
            <person name="Chan W.Y."/>
            <person name="Coutinho T.A."/>
            <person name="Coetzee M.P."/>
            <person name="De Maayer P."/>
        </authorList>
    </citation>
    <scope>NUCLEOTIDE SEQUENCE [LARGE SCALE GENOMIC DNA]</scope>
    <source>
        <strain evidence="1">LMG 23360</strain>
    </source>
</reference>
<dbReference type="Proteomes" id="UP000029577">
    <property type="component" value="Unassembled WGS sequence"/>
</dbReference>
<dbReference type="InterPro" id="IPR015943">
    <property type="entry name" value="WD40/YVTN_repeat-like_dom_sf"/>
</dbReference>
<accession>A0A095VCQ5</accession>
<dbReference type="PANTHER" id="PTHR47197:SF3">
    <property type="entry name" value="DIHYDRO-HEME D1 DEHYDROGENASE"/>
    <property type="match status" value="1"/>
</dbReference>
<dbReference type="STRING" id="642227.HA49_17405"/>
<proteinExistence type="predicted"/>
<dbReference type="AlphaFoldDB" id="A0A095VCQ5"/>
<organism evidence="1 2">
    <name type="scientific">Tatumella morbirosei</name>
    <dbReference type="NCBI Taxonomy" id="642227"/>
    <lineage>
        <taxon>Bacteria</taxon>
        <taxon>Pseudomonadati</taxon>
        <taxon>Pseudomonadota</taxon>
        <taxon>Gammaproteobacteria</taxon>
        <taxon>Enterobacterales</taxon>
        <taxon>Erwiniaceae</taxon>
        <taxon>Tatumella</taxon>
    </lineage>
</organism>
<dbReference type="Gene3D" id="2.130.10.10">
    <property type="entry name" value="YVTN repeat-like/Quinoprotein amine dehydrogenase"/>
    <property type="match status" value="2"/>
</dbReference>
<protein>
    <recommendedName>
        <fullName evidence="3">Surface layer protein</fullName>
    </recommendedName>
</protein>
<gene>
    <name evidence="1" type="ORF">HA49_17405</name>
</gene>
<dbReference type="InterPro" id="IPR051200">
    <property type="entry name" value="Host-pathogen_enzymatic-act"/>
</dbReference>
<dbReference type="SUPFAM" id="SSF50969">
    <property type="entry name" value="YVTN repeat-like/Quinoprotein amine dehydrogenase"/>
    <property type="match status" value="1"/>
</dbReference>
<dbReference type="RefSeq" id="WP_038022134.1">
    <property type="nucleotide sequence ID" value="NZ_JPKR02000003.1"/>
</dbReference>
<comment type="caution">
    <text evidence="1">The sequence shown here is derived from an EMBL/GenBank/DDBJ whole genome shotgun (WGS) entry which is preliminary data.</text>
</comment>
<dbReference type="EMBL" id="JPKR02000003">
    <property type="protein sequence ID" value="KGD72485.1"/>
    <property type="molecule type" value="Genomic_DNA"/>
</dbReference>
<evidence type="ECO:0000313" key="1">
    <source>
        <dbReference type="EMBL" id="KGD72485.1"/>
    </source>
</evidence>
<sequence length="325" mass="35679">MKIENTAGFGLIAVDKSAGRILFLDPETLKIRKVIDDLPRKPHELLVLPQKGKAYVPVFGDGVHGDNPHPEHHIAVVDLASEQVITLIDISPYQGPHTARLGYNGLIYCCCEESAVIVIIDPQTDTVTGTINSESYNVHRLAVIPGKNRLITESEEEGTLSQIVFDENGGRIIKKMSVPGSLNGIDVSPIRPWVIATNGSAPEIFVIDREQLELQDTIPLKRHNKPAQIVRFRSDGEIVAVIGDFDPVVSFFDADMHYLFSAELQEKPLDGTFTPDGRYFLVANEDSGTVSVISLEDGKATEHVAVPEGCEVLAYYPLKPFASQQ</sequence>
<evidence type="ECO:0000313" key="2">
    <source>
        <dbReference type="Proteomes" id="UP000029577"/>
    </source>
</evidence>
<dbReference type="Pfam" id="PF02239">
    <property type="entry name" value="Cytochrom_D1"/>
    <property type="match status" value="1"/>
</dbReference>
<keyword evidence="2" id="KW-1185">Reference proteome</keyword>
<dbReference type="eggNOG" id="COG3391">
    <property type="taxonomic scope" value="Bacteria"/>
</dbReference>